<evidence type="ECO:0000313" key="2">
    <source>
        <dbReference type="EMBL" id="SOQ51791.1"/>
    </source>
</evidence>
<feature type="signal peptide" evidence="1">
    <location>
        <begin position="1"/>
        <end position="25"/>
    </location>
</feature>
<organism evidence="2">
    <name type="scientific">Spodoptera frugiperda</name>
    <name type="common">Fall armyworm</name>
    <dbReference type="NCBI Taxonomy" id="7108"/>
    <lineage>
        <taxon>Eukaryota</taxon>
        <taxon>Metazoa</taxon>
        <taxon>Ecdysozoa</taxon>
        <taxon>Arthropoda</taxon>
        <taxon>Hexapoda</taxon>
        <taxon>Insecta</taxon>
        <taxon>Pterygota</taxon>
        <taxon>Neoptera</taxon>
        <taxon>Endopterygota</taxon>
        <taxon>Lepidoptera</taxon>
        <taxon>Glossata</taxon>
        <taxon>Ditrysia</taxon>
        <taxon>Noctuoidea</taxon>
        <taxon>Noctuidae</taxon>
        <taxon>Amphipyrinae</taxon>
        <taxon>Spodoptera</taxon>
    </lineage>
</organism>
<gene>
    <name evidence="2" type="ORF">SFRICE_021826</name>
</gene>
<feature type="chain" id="PRO_5013803108" evidence="1">
    <location>
        <begin position="26"/>
        <end position="120"/>
    </location>
</feature>
<keyword evidence="1" id="KW-0732">Signal</keyword>
<accession>A0A2H1WFF8</accession>
<sequence>MFCEGCPLLCSIVCFWVTVVHEANAKSEITNMKIKGTVVSDFSHQGKARGIVRLLLTKNHPVPSPACRTGAPVNPLSSPQLRVWDRPVNELTDHLMRGPFIMSNARKRGDAMLSYDIKSF</sequence>
<dbReference type="EMBL" id="ODYU01008311">
    <property type="protein sequence ID" value="SOQ51791.1"/>
    <property type="molecule type" value="Genomic_DNA"/>
</dbReference>
<proteinExistence type="predicted"/>
<reference evidence="2" key="1">
    <citation type="submission" date="2016-07" db="EMBL/GenBank/DDBJ databases">
        <authorList>
            <person name="Bretaudeau A."/>
        </authorList>
    </citation>
    <scope>NUCLEOTIDE SEQUENCE</scope>
    <source>
        <strain evidence="2">Rice</strain>
        <tissue evidence="2">Whole body</tissue>
    </source>
</reference>
<evidence type="ECO:0000256" key="1">
    <source>
        <dbReference type="SAM" id="SignalP"/>
    </source>
</evidence>
<name>A0A2H1WFF8_SPOFR</name>
<dbReference type="AlphaFoldDB" id="A0A2H1WFF8"/>
<protein>
    <submittedName>
        <fullName evidence="2">SFRICE_021826</fullName>
    </submittedName>
</protein>